<dbReference type="PANTHER" id="PTHR33445">
    <property type="entry name" value="ATP SYNTHASE SUBUNIT B', CHLOROPLASTIC"/>
    <property type="match status" value="1"/>
</dbReference>
<keyword evidence="3 15" id="KW-1003">Cell membrane</keyword>
<keyword evidence="4 15" id="KW-0138">CF(0)</keyword>
<dbReference type="GO" id="GO:0045259">
    <property type="term" value="C:proton-transporting ATP synthase complex"/>
    <property type="evidence" value="ECO:0007669"/>
    <property type="project" value="UniProtKB-KW"/>
</dbReference>
<dbReference type="GO" id="GO:0016787">
    <property type="term" value="F:hydrolase activity"/>
    <property type="evidence" value="ECO:0007669"/>
    <property type="project" value="UniProtKB-KW"/>
</dbReference>
<name>A0A0E3ZDW8_9BACT</name>
<dbReference type="SUPFAM" id="SSF81573">
    <property type="entry name" value="F1F0 ATP synthase subunit B, membrane domain"/>
    <property type="match status" value="1"/>
</dbReference>
<comment type="function">
    <text evidence="12">Component of the F(0) channel, it forms part of the peripheral stalk, linking F(1) to F(0). The b'-subunit is a diverged and duplicated form of b found in plants and photosynthetic bacteria.</text>
</comment>
<evidence type="ECO:0000256" key="3">
    <source>
        <dbReference type="ARBA" id="ARBA00022475"/>
    </source>
</evidence>
<dbReference type="PATRIC" id="fig|400092.3.peg.1208"/>
<evidence type="ECO:0000256" key="7">
    <source>
        <dbReference type="ARBA" id="ARBA00022989"/>
    </source>
</evidence>
<dbReference type="GO" id="GO:0005886">
    <property type="term" value="C:plasma membrane"/>
    <property type="evidence" value="ECO:0007669"/>
    <property type="project" value="UniProtKB-SubCell"/>
</dbReference>
<evidence type="ECO:0000256" key="4">
    <source>
        <dbReference type="ARBA" id="ARBA00022547"/>
    </source>
</evidence>
<evidence type="ECO:0000256" key="2">
    <source>
        <dbReference type="ARBA" id="ARBA00022448"/>
    </source>
</evidence>
<dbReference type="OrthoDB" id="9795289at2"/>
<accession>A0A0E3ZDW8</accession>
<organism evidence="18 19">
    <name type="scientific">Pontibacter korlensis</name>
    <dbReference type="NCBI Taxonomy" id="400092"/>
    <lineage>
        <taxon>Bacteria</taxon>
        <taxon>Pseudomonadati</taxon>
        <taxon>Bacteroidota</taxon>
        <taxon>Cytophagia</taxon>
        <taxon>Cytophagales</taxon>
        <taxon>Hymenobacteraceae</taxon>
        <taxon>Pontibacter</taxon>
    </lineage>
</organism>
<dbReference type="NCBIfam" id="TIGR01144">
    <property type="entry name" value="ATP_synt_b"/>
    <property type="match status" value="1"/>
</dbReference>
<keyword evidence="9 15" id="KW-0472">Membrane</keyword>
<dbReference type="AlphaFoldDB" id="A0A0E3ZDW8"/>
<evidence type="ECO:0000256" key="17">
    <source>
        <dbReference type="SAM" id="Coils"/>
    </source>
</evidence>
<evidence type="ECO:0000256" key="14">
    <source>
        <dbReference type="ARBA" id="ARBA00037847"/>
    </source>
</evidence>
<gene>
    <name evidence="15" type="primary">atpF</name>
    <name evidence="18" type="ORF">PKOR_05440</name>
</gene>
<comment type="subunit">
    <text evidence="13">F-type ATPases have 2 components, F(1) - the catalytic core - and F(0) - the membrane proton channel. F(1) has five subunits: alpha(3), beta(3), gamma(1), delta(1), epsilon(1). F(0) has four main subunits: a(1), b(2) and c(10-14). The alpha and beta chains form an alternating ring which encloses part of the gamma chain. F(1) is attached to F(0) by a central stalk formed by the gamma and epsilon chains, while a peripheral stalk is formed by the delta and b chains.</text>
</comment>
<evidence type="ECO:0000256" key="6">
    <source>
        <dbReference type="ARBA" id="ARBA00022781"/>
    </source>
</evidence>
<dbReference type="Gene3D" id="1.20.5.620">
    <property type="entry name" value="F1F0 ATP synthase subunit B, membrane domain"/>
    <property type="match status" value="1"/>
</dbReference>
<keyword evidence="19" id="KW-1185">Reference proteome</keyword>
<dbReference type="NCBIfam" id="NF011041">
    <property type="entry name" value="PRK14471.1"/>
    <property type="match status" value="1"/>
</dbReference>
<evidence type="ECO:0000256" key="15">
    <source>
        <dbReference type="HAMAP-Rule" id="MF_01398"/>
    </source>
</evidence>
<dbReference type="InterPro" id="IPR002146">
    <property type="entry name" value="ATP_synth_b/b'su_bac/chlpt"/>
</dbReference>
<evidence type="ECO:0000313" key="19">
    <source>
        <dbReference type="Proteomes" id="UP000033109"/>
    </source>
</evidence>
<feature type="coiled-coil region" evidence="17">
    <location>
        <begin position="34"/>
        <end position="101"/>
    </location>
</feature>
<dbReference type="PANTHER" id="PTHR33445:SF1">
    <property type="entry name" value="ATP SYNTHASE SUBUNIT B"/>
    <property type="match status" value="1"/>
</dbReference>
<keyword evidence="6 15" id="KW-0375">Hydrogen ion transport</keyword>
<dbReference type="Proteomes" id="UP000033109">
    <property type="component" value="Chromosome"/>
</dbReference>
<evidence type="ECO:0000256" key="1">
    <source>
        <dbReference type="ARBA" id="ARBA00005513"/>
    </source>
</evidence>
<feature type="transmembrane region" description="Helical" evidence="15">
    <location>
        <begin position="12"/>
        <end position="30"/>
    </location>
</feature>
<comment type="function">
    <text evidence="11 15">F(1)F(0) ATP synthase produces ATP from ADP in the presence of a proton or sodium gradient. F-type ATPases consist of two structural domains, F(1) containing the extramembraneous catalytic core and F(0) containing the membrane proton channel, linked together by a central stalk and a peripheral stalk. During catalysis, ATP synthesis in the catalytic domain of F(1) is coupled via a rotary mechanism of the central stalk subunits to proton translocation.</text>
</comment>
<dbReference type="STRING" id="400092.PKOR_05440"/>
<dbReference type="InterPro" id="IPR028987">
    <property type="entry name" value="ATP_synth_B-like_membr_sf"/>
</dbReference>
<dbReference type="RefSeq" id="WP_046309579.1">
    <property type="nucleotide sequence ID" value="NZ_CBCSCY010000009.1"/>
</dbReference>
<keyword evidence="17" id="KW-0175">Coiled coil</keyword>
<reference evidence="18 19" key="1">
    <citation type="journal article" date="2015" name="Sci. Rep.">
        <title>Unraveling adaptation of Pontibacter korlensis to radiation and infertility in desert through complete genome and comparative transcriptomic analysis.</title>
        <authorList>
            <person name="Dai J."/>
            <person name="Dai W."/>
            <person name="Qiu C."/>
            <person name="Yang Z."/>
            <person name="Zhang Y."/>
            <person name="Zhou M."/>
            <person name="Zhang L."/>
            <person name="Fang C."/>
            <person name="Gao Q."/>
            <person name="Yang Q."/>
            <person name="Li X."/>
            <person name="Wang Z."/>
            <person name="Wang Z."/>
            <person name="Jia Z."/>
            <person name="Chen X."/>
        </authorList>
    </citation>
    <scope>NUCLEOTIDE SEQUENCE [LARGE SCALE GENOMIC DNA]</scope>
    <source>
        <strain evidence="18 19">X14-1T</strain>
    </source>
</reference>
<evidence type="ECO:0000256" key="13">
    <source>
        <dbReference type="ARBA" id="ARBA00026054"/>
    </source>
</evidence>
<comment type="subunit">
    <text evidence="15">F-type ATPases have 2 components, F(1) - the catalytic core - and F(0) - the membrane proton channel. F(1) has five subunits: alpha(3), beta(3), gamma(1), delta(1), epsilon(1). F(0) has three main subunits: a(1), b(2) and c(10-14). The alpha and beta chains form an alternating ring which encloses part of the gamma chain. F(1) is attached to F(0) by a central stalk formed by the gamma and epsilon chains, while a peripheral stalk is formed by the delta and b chains.</text>
</comment>
<evidence type="ECO:0000256" key="10">
    <source>
        <dbReference type="ARBA" id="ARBA00023310"/>
    </source>
</evidence>
<dbReference type="EMBL" id="CP009621">
    <property type="protein sequence ID" value="AKD02669.1"/>
    <property type="molecule type" value="Genomic_DNA"/>
</dbReference>
<dbReference type="GO" id="GO:0046961">
    <property type="term" value="F:proton-transporting ATPase activity, rotational mechanism"/>
    <property type="evidence" value="ECO:0007669"/>
    <property type="project" value="TreeGrafter"/>
</dbReference>
<dbReference type="InterPro" id="IPR050059">
    <property type="entry name" value="ATP_synthase_B_chain"/>
</dbReference>
<dbReference type="InterPro" id="IPR005864">
    <property type="entry name" value="ATP_synth_F0_bsu_bac"/>
</dbReference>
<dbReference type="HOGENOM" id="CLU_079215_4_1_10"/>
<keyword evidence="10 15" id="KW-0066">ATP synthesis</keyword>
<evidence type="ECO:0000256" key="12">
    <source>
        <dbReference type="ARBA" id="ARBA00025614"/>
    </source>
</evidence>
<proteinExistence type="inferred from homology"/>
<evidence type="ECO:0000256" key="8">
    <source>
        <dbReference type="ARBA" id="ARBA00023065"/>
    </source>
</evidence>
<keyword evidence="2 15" id="KW-0813">Transport</keyword>
<dbReference type="GO" id="GO:0046933">
    <property type="term" value="F:proton-transporting ATP synthase activity, rotational mechanism"/>
    <property type="evidence" value="ECO:0007669"/>
    <property type="project" value="UniProtKB-UniRule"/>
</dbReference>
<keyword evidence="5 15" id="KW-0812">Transmembrane</keyword>
<dbReference type="Pfam" id="PF00430">
    <property type="entry name" value="ATP-synt_B"/>
    <property type="match status" value="1"/>
</dbReference>
<keyword evidence="7 15" id="KW-1133">Transmembrane helix</keyword>
<comment type="subcellular location">
    <subcellularLocation>
        <location evidence="15">Cell membrane</location>
        <topology evidence="15">Single-pass membrane protein</topology>
    </subcellularLocation>
    <subcellularLocation>
        <location evidence="14">Endomembrane system</location>
        <topology evidence="14">Single-pass membrane protein</topology>
    </subcellularLocation>
</comment>
<evidence type="ECO:0000256" key="11">
    <source>
        <dbReference type="ARBA" id="ARBA00025198"/>
    </source>
</evidence>
<evidence type="ECO:0000256" key="9">
    <source>
        <dbReference type="ARBA" id="ARBA00023136"/>
    </source>
</evidence>
<evidence type="ECO:0000313" key="18">
    <source>
        <dbReference type="EMBL" id="AKD02669.1"/>
    </source>
</evidence>
<sequence>MELVTPGIGLLFWQTVTFLIVLFLLGKFAWKPIMNALHEREASIENALSAAEKAKLEIQALKADNEKLLAEARLERDRILKEATEAANSIVEASKQKANEEGARMIAQARESIENEKRAAITEVKNMAASLSLEIAEQILRRELSDKTAQQALAQDYIREVTLN</sequence>
<protein>
    <recommendedName>
        <fullName evidence="15">ATP synthase subunit b</fullName>
    </recommendedName>
    <alternativeName>
        <fullName evidence="15">ATP synthase F(0) sector subunit b</fullName>
    </alternativeName>
    <alternativeName>
        <fullName evidence="15">ATPase subunit I</fullName>
    </alternativeName>
    <alternativeName>
        <fullName evidence="15">F-type ATPase subunit b</fullName>
        <shortName evidence="15">F-ATPase subunit b</shortName>
    </alternativeName>
</protein>
<keyword evidence="18" id="KW-0378">Hydrolase</keyword>
<evidence type="ECO:0000256" key="16">
    <source>
        <dbReference type="RuleBase" id="RU003848"/>
    </source>
</evidence>
<dbReference type="GO" id="GO:0012505">
    <property type="term" value="C:endomembrane system"/>
    <property type="evidence" value="ECO:0007669"/>
    <property type="project" value="UniProtKB-SubCell"/>
</dbReference>
<keyword evidence="8 15" id="KW-0406">Ion transport</keyword>
<comment type="similarity">
    <text evidence="1 15 16">Belongs to the ATPase B chain family.</text>
</comment>
<dbReference type="KEGG" id="pko:PKOR_05440"/>
<evidence type="ECO:0000256" key="5">
    <source>
        <dbReference type="ARBA" id="ARBA00022692"/>
    </source>
</evidence>
<dbReference type="CDD" id="cd06503">
    <property type="entry name" value="ATP-synt_Fo_b"/>
    <property type="match status" value="1"/>
</dbReference>
<dbReference type="HAMAP" id="MF_01398">
    <property type="entry name" value="ATP_synth_b_bprime"/>
    <property type="match status" value="1"/>
</dbReference>